<accession>A0ABW5BAL3</accession>
<dbReference type="EMBL" id="JBHUIV010000025">
    <property type="protein sequence ID" value="MFD2203173.1"/>
    <property type="molecule type" value="Genomic_DNA"/>
</dbReference>
<name>A0ABW5BAL3_9BACT</name>
<gene>
    <name evidence="2" type="ORF">ACFSKV_16470</name>
</gene>
<evidence type="ECO:0000256" key="1">
    <source>
        <dbReference type="SAM" id="Phobius"/>
    </source>
</evidence>
<protein>
    <submittedName>
        <fullName evidence="2">Haloacid dehalogenase-like hydrolase</fullName>
    </submittedName>
</protein>
<sequence length="225" mass="25842">MEKGKEDIYLFDVCGTLYHANTTYSFLEYYFRDKDRFKYWLIRILLSLPGKVIIVALSKIGIKADLRSFLIGLLRHENSYEVERCANLFVSDVLNSKRFLKTQSILKKAQEENKRVVLVSASLGPVVKAIADSFQVNEYFASTLETSEDGIYSGKLAHDLKGQKLITIKRNFSIQAGEFFVYTDNLDDIALIEIAEKAFVISKKRNLKKWERLLASHPHAEILHV</sequence>
<dbReference type="SUPFAM" id="SSF56784">
    <property type="entry name" value="HAD-like"/>
    <property type="match status" value="1"/>
</dbReference>
<keyword evidence="1" id="KW-1133">Transmembrane helix</keyword>
<dbReference type="Gene3D" id="3.40.50.1000">
    <property type="entry name" value="HAD superfamily/HAD-like"/>
    <property type="match status" value="1"/>
</dbReference>
<dbReference type="InterPro" id="IPR036412">
    <property type="entry name" value="HAD-like_sf"/>
</dbReference>
<evidence type="ECO:0000313" key="3">
    <source>
        <dbReference type="Proteomes" id="UP001597414"/>
    </source>
</evidence>
<dbReference type="Gene3D" id="1.20.1440.100">
    <property type="entry name" value="SG protein - dephosphorylation function"/>
    <property type="match status" value="1"/>
</dbReference>
<organism evidence="2 3">
    <name type="scientific">Shivajiella indica</name>
    <dbReference type="NCBI Taxonomy" id="872115"/>
    <lineage>
        <taxon>Bacteria</taxon>
        <taxon>Pseudomonadati</taxon>
        <taxon>Bacteroidota</taxon>
        <taxon>Cytophagia</taxon>
        <taxon>Cytophagales</taxon>
        <taxon>Cyclobacteriaceae</taxon>
        <taxon>Shivajiella</taxon>
    </lineage>
</organism>
<dbReference type="InterPro" id="IPR023214">
    <property type="entry name" value="HAD_sf"/>
</dbReference>
<evidence type="ECO:0000313" key="2">
    <source>
        <dbReference type="EMBL" id="MFD2203173.1"/>
    </source>
</evidence>
<dbReference type="Proteomes" id="UP001597414">
    <property type="component" value="Unassembled WGS sequence"/>
</dbReference>
<keyword evidence="1" id="KW-0812">Transmembrane</keyword>
<keyword evidence="3" id="KW-1185">Reference proteome</keyword>
<dbReference type="Pfam" id="PF12710">
    <property type="entry name" value="HAD"/>
    <property type="match status" value="1"/>
</dbReference>
<proteinExistence type="predicted"/>
<dbReference type="RefSeq" id="WP_380805187.1">
    <property type="nucleotide sequence ID" value="NZ_JBHUIV010000025.1"/>
</dbReference>
<reference evidence="3" key="1">
    <citation type="journal article" date="2019" name="Int. J. Syst. Evol. Microbiol.">
        <title>The Global Catalogue of Microorganisms (GCM) 10K type strain sequencing project: providing services to taxonomists for standard genome sequencing and annotation.</title>
        <authorList>
            <consortium name="The Broad Institute Genomics Platform"/>
            <consortium name="The Broad Institute Genome Sequencing Center for Infectious Disease"/>
            <person name="Wu L."/>
            <person name="Ma J."/>
        </authorList>
    </citation>
    <scope>NUCLEOTIDE SEQUENCE [LARGE SCALE GENOMIC DNA]</scope>
    <source>
        <strain evidence="3">KCTC 19812</strain>
    </source>
</reference>
<comment type="caution">
    <text evidence="2">The sequence shown here is derived from an EMBL/GenBank/DDBJ whole genome shotgun (WGS) entry which is preliminary data.</text>
</comment>
<feature type="transmembrane region" description="Helical" evidence="1">
    <location>
        <begin position="37"/>
        <end position="57"/>
    </location>
</feature>
<keyword evidence="1" id="KW-0472">Membrane</keyword>